<name>A0A3N0E018_9ACTN</name>
<feature type="transmembrane region" description="Helical" evidence="1">
    <location>
        <begin position="12"/>
        <end position="31"/>
    </location>
</feature>
<protein>
    <submittedName>
        <fullName evidence="4">MCE family protein</fullName>
    </submittedName>
</protein>
<dbReference type="Pfam" id="PF11887">
    <property type="entry name" value="Mce4_CUP1"/>
    <property type="match status" value="1"/>
</dbReference>
<keyword evidence="1" id="KW-0812">Transmembrane</keyword>
<evidence type="ECO:0000259" key="3">
    <source>
        <dbReference type="Pfam" id="PF11887"/>
    </source>
</evidence>
<reference evidence="4 5" key="1">
    <citation type="submission" date="2018-11" db="EMBL/GenBank/DDBJ databases">
        <authorList>
            <person name="Li F."/>
        </authorList>
    </citation>
    <scope>NUCLEOTIDE SEQUENCE [LARGE SCALE GENOMIC DNA]</scope>
    <source>
        <strain evidence="4 5">KIS18-7</strain>
    </source>
</reference>
<feature type="domain" description="Mammalian cell entry C-terminal" evidence="3">
    <location>
        <begin position="121"/>
        <end position="305"/>
    </location>
</feature>
<dbReference type="InterPro" id="IPR003399">
    <property type="entry name" value="Mce/MlaD"/>
</dbReference>
<dbReference type="EMBL" id="RJSG01000001">
    <property type="protein sequence ID" value="RNL81106.1"/>
    <property type="molecule type" value="Genomic_DNA"/>
</dbReference>
<keyword evidence="1" id="KW-1133">Transmembrane helix</keyword>
<evidence type="ECO:0000313" key="4">
    <source>
        <dbReference type="EMBL" id="RNL81106.1"/>
    </source>
</evidence>
<dbReference type="InterPro" id="IPR005693">
    <property type="entry name" value="Mce"/>
</dbReference>
<dbReference type="InterPro" id="IPR052336">
    <property type="entry name" value="MlaD_Phospholipid_Transporter"/>
</dbReference>
<sequence>MTTPRTDKELIRIAVVGMVVLATLFAIAINFQRLPLVGAGTEYRAEFTDASGLVSGEEVRVAGIKVGNVTGIKLGHGKPARVVVTFTVKGVDLGSRTTASIEVKTLLGQHYLGVTPLGSGTLHGGAMIPLARTTTPVNIVPAFQRLTTTSEDIDTAEVAKAFDVLATTLDKTAPEMTQTLRGLSRLSKSVTVRDAQIRELFARTSQVSGVVADRDQDIATLVTSTSTVLAELDRRRETITSIIDGTVALAKQLSGLVQDNKDQLAPALAKLNGVLAVLRSNRTNLDQAIRVAAVYGREFVNVGGSGHFFDTTIKAPHGAAVCTNGDVPAGLMSVLGPILSQLNSQVNNSSKPCLPLGPAPESAP</sequence>
<feature type="domain" description="Mce/MlaD" evidence="2">
    <location>
        <begin position="40"/>
        <end position="116"/>
    </location>
</feature>
<keyword evidence="5" id="KW-1185">Reference proteome</keyword>
<proteinExistence type="predicted"/>
<dbReference type="InterPro" id="IPR024516">
    <property type="entry name" value="Mce_C"/>
</dbReference>
<organism evidence="4 5">
    <name type="scientific">Nocardioides marmorisolisilvae</name>
    <dbReference type="NCBI Taxonomy" id="1542737"/>
    <lineage>
        <taxon>Bacteria</taxon>
        <taxon>Bacillati</taxon>
        <taxon>Actinomycetota</taxon>
        <taxon>Actinomycetes</taxon>
        <taxon>Propionibacteriales</taxon>
        <taxon>Nocardioidaceae</taxon>
        <taxon>Nocardioides</taxon>
    </lineage>
</organism>
<dbReference type="AlphaFoldDB" id="A0A3N0E018"/>
<evidence type="ECO:0000313" key="5">
    <source>
        <dbReference type="Proteomes" id="UP000277094"/>
    </source>
</evidence>
<dbReference type="Proteomes" id="UP000277094">
    <property type="component" value="Unassembled WGS sequence"/>
</dbReference>
<dbReference type="PANTHER" id="PTHR33371:SF18">
    <property type="entry name" value="MCE-FAMILY PROTEIN MCE3C"/>
    <property type="match status" value="1"/>
</dbReference>
<evidence type="ECO:0000256" key="1">
    <source>
        <dbReference type="SAM" id="Phobius"/>
    </source>
</evidence>
<accession>A0A3N0E018</accession>
<dbReference type="GO" id="GO:0005576">
    <property type="term" value="C:extracellular region"/>
    <property type="evidence" value="ECO:0007669"/>
    <property type="project" value="TreeGrafter"/>
</dbReference>
<comment type="caution">
    <text evidence="4">The sequence shown here is derived from an EMBL/GenBank/DDBJ whole genome shotgun (WGS) entry which is preliminary data.</text>
</comment>
<gene>
    <name evidence="4" type="ORF">EFL95_01630</name>
</gene>
<dbReference type="OrthoDB" id="3790580at2"/>
<evidence type="ECO:0000259" key="2">
    <source>
        <dbReference type="Pfam" id="PF02470"/>
    </source>
</evidence>
<dbReference type="NCBIfam" id="TIGR00996">
    <property type="entry name" value="Mtu_fam_mce"/>
    <property type="match status" value="1"/>
</dbReference>
<dbReference type="PRINTS" id="PR01782">
    <property type="entry name" value="MCEVIRFACTOR"/>
</dbReference>
<dbReference type="PANTHER" id="PTHR33371">
    <property type="entry name" value="INTERMEMBRANE PHOSPHOLIPID TRANSPORT SYSTEM BINDING PROTEIN MLAD-RELATED"/>
    <property type="match status" value="1"/>
</dbReference>
<dbReference type="Pfam" id="PF02470">
    <property type="entry name" value="MlaD"/>
    <property type="match status" value="1"/>
</dbReference>
<keyword evidence="1" id="KW-0472">Membrane</keyword>
<dbReference type="RefSeq" id="WP_123232311.1">
    <property type="nucleotide sequence ID" value="NZ_RJSG01000001.1"/>
</dbReference>